<evidence type="ECO:0000313" key="1">
    <source>
        <dbReference type="EMBL" id="CAD7235430.1"/>
    </source>
</evidence>
<accession>A0A7R8ZT07</accession>
<reference evidence="1" key="1">
    <citation type="submission" date="2020-11" db="EMBL/GenBank/DDBJ databases">
        <authorList>
            <person name="Tran Van P."/>
        </authorList>
    </citation>
    <scope>NUCLEOTIDE SEQUENCE</scope>
</reference>
<organism evidence="1">
    <name type="scientific">Cyprideis torosa</name>
    <dbReference type="NCBI Taxonomy" id="163714"/>
    <lineage>
        <taxon>Eukaryota</taxon>
        <taxon>Metazoa</taxon>
        <taxon>Ecdysozoa</taxon>
        <taxon>Arthropoda</taxon>
        <taxon>Crustacea</taxon>
        <taxon>Oligostraca</taxon>
        <taxon>Ostracoda</taxon>
        <taxon>Podocopa</taxon>
        <taxon>Podocopida</taxon>
        <taxon>Cytherocopina</taxon>
        <taxon>Cytheroidea</taxon>
        <taxon>Cytherideidae</taxon>
        <taxon>Cyprideis</taxon>
    </lineage>
</organism>
<proteinExistence type="predicted"/>
<gene>
    <name evidence="1" type="ORF">CTOB1V02_LOCUS13245</name>
</gene>
<feature type="non-terminal residue" evidence="1">
    <location>
        <position position="143"/>
    </location>
</feature>
<dbReference type="AlphaFoldDB" id="A0A7R8ZT07"/>
<protein>
    <submittedName>
        <fullName evidence="1">Uncharacterized protein</fullName>
    </submittedName>
</protein>
<dbReference type="EMBL" id="OB672703">
    <property type="protein sequence ID" value="CAD7235430.1"/>
    <property type="molecule type" value="Genomic_DNA"/>
</dbReference>
<name>A0A7R8ZT07_9CRUS</name>
<sequence length="143" mass="17113">MSQEAKEEARENIGGTNKKVVLFVIPKNRPEQEHNELKNIFNDFKQDFPDIRLLFFANSQDWKEYASDPDRGFFKLSTSLYEFKKDFIEHIERIPDRLVFQNCKHSGDYEGNSQYEGYITPGLRRRIGYDDHWFFDSENLYVN</sequence>
<dbReference type="OrthoDB" id="10256829at2759"/>